<feature type="region of interest" description="Disordered" evidence="2">
    <location>
        <begin position="451"/>
        <end position="470"/>
    </location>
</feature>
<feature type="compositionally biased region" description="Basic and acidic residues" evidence="2">
    <location>
        <begin position="455"/>
        <end position="470"/>
    </location>
</feature>
<feature type="region of interest" description="Disordered" evidence="2">
    <location>
        <begin position="629"/>
        <end position="671"/>
    </location>
</feature>
<proteinExistence type="predicted"/>
<protein>
    <submittedName>
        <fullName evidence="3">Uncharacterized protein</fullName>
    </submittedName>
</protein>
<name>A0A9Q1QRG5_9CARY</name>
<feature type="coiled-coil region" evidence="1">
    <location>
        <begin position="191"/>
        <end position="305"/>
    </location>
</feature>
<accession>A0A9Q1QRG5</accession>
<dbReference type="OrthoDB" id="774313at2759"/>
<dbReference type="AlphaFoldDB" id="A0A9Q1QRG5"/>
<dbReference type="PANTHER" id="PTHR35164">
    <property type="entry name" value="EXPRESSED PROTEIN"/>
    <property type="match status" value="1"/>
</dbReference>
<feature type="compositionally biased region" description="Basic and acidic residues" evidence="2">
    <location>
        <begin position="717"/>
        <end position="741"/>
    </location>
</feature>
<keyword evidence="4" id="KW-1185">Reference proteome</keyword>
<reference evidence="3" key="1">
    <citation type="submission" date="2022-04" db="EMBL/GenBank/DDBJ databases">
        <title>Carnegiea gigantea Genome sequencing and assembly v2.</title>
        <authorList>
            <person name="Copetti D."/>
            <person name="Sanderson M.J."/>
            <person name="Burquez A."/>
            <person name="Wojciechowski M.F."/>
        </authorList>
    </citation>
    <scope>NUCLEOTIDE SEQUENCE</scope>
    <source>
        <strain evidence="3">SGP5-SGP5p</strain>
        <tissue evidence="3">Aerial part</tissue>
    </source>
</reference>
<dbReference type="PANTHER" id="PTHR35164:SF9">
    <property type="entry name" value="EXPRESSED PROTEIN"/>
    <property type="match status" value="1"/>
</dbReference>
<dbReference type="EMBL" id="JAKOGI010000007">
    <property type="protein sequence ID" value="KAJ8451842.1"/>
    <property type="molecule type" value="Genomic_DNA"/>
</dbReference>
<feature type="compositionally biased region" description="Low complexity" evidence="2">
    <location>
        <begin position="639"/>
        <end position="650"/>
    </location>
</feature>
<dbReference type="Proteomes" id="UP001153076">
    <property type="component" value="Unassembled WGS sequence"/>
</dbReference>
<gene>
    <name evidence="3" type="ORF">Cgig2_007325</name>
</gene>
<organism evidence="3 4">
    <name type="scientific">Carnegiea gigantea</name>
    <dbReference type="NCBI Taxonomy" id="171969"/>
    <lineage>
        <taxon>Eukaryota</taxon>
        <taxon>Viridiplantae</taxon>
        <taxon>Streptophyta</taxon>
        <taxon>Embryophyta</taxon>
        <taxon>Tracheophyta</taxon>
        <taxon>Spermatophyta</taxon>
        <taxon>Magnoliopsida</taxon>
        <taxon>eudicotyledons</taxon>
        <taxon>Gunneridae</taxon>
        <taxon>Pentapetalae</taxon>
        <taxon>Caryophyllales</taxon>
        <taxon>Cactineae</taxon>
        <taxon>Cactaceae</taxon>
        <taxon>Cactoideae</taxon>
        <taxon>Echinocereeae</taxon>
        <taxon>Carnegiea</taxon>
    </lineage>
</organism>
<evidence type="ECO:0000313" key="4">
    <source>
        <dbReference type="Proteomes" id="UP001153076"/>
    </source>
</evidence>
<comment type="caution">
    <text evidence="3">The sequence shown here is derived from an EMBL/GenBank/DDBJ whole genome shotgun (WGS) entry which is preliminary data.</text>
</comment>
<evidence type="ECO:0000256" key="2">
    <source>
        <dbReference type="SAM" id="MobiDB-lite"/>
    </source>
</evidence>
<evidence type="ECO:0000313" key="3">
    <source>
        <dbReference type="EMBL" id="KAJ8451842.1"/>
    </source>
</evidence>
<feature type="region of interest" description="Disordered" evidence="2">
    <location>
        <begin position="698"/>
        <end position="747"/>
    </location>
</feature>
<sequence>MSERNVVPSSTITGSIENEMTYQAYEVFCMLHRRNVGWIAVTNRYPESALFGDTRDLFQRLSKKSLLNLTAILATLIGREWKVSIKAIQFFFCKATTLDILEVLLEDADFHAILLTGKFIGVLQTQQQMMRHDDDEEEFYEVKTQLAAVERERDHAFDELREIKRRISKNDLKDHEINSLQEFLQDANRGLKIKDETIDSLKAKLKQVESKLAEKDAYVLKTRDELQSLKATLSKKEGLLSDGKRRIEELEAELERRKESEAKLLESSTLLEKSKLDVDSIRKKMRLLEEENQRKDRAVREEIERLKYELQVEREFITRFEKGDKSGFRETRLLFDEIGILKKELRSALEAEETGKKAMDDLALALSEVATESKQAKEKLVSTEQQLKAAKEEVENLKKMVSETKKENDTLKNTIDRLRLEAEDSLLAWNQKEMEFVKCIKEADDAKAAVQEENDQLKEQKRDAQDSCNASRDELKKLRDILKQALNEANVAQEAASLAREENAYLKDSLAEKDRALVTLAQETERLRIHENEANEAIMELKRIIAAGSKKEAAKVEKEIKEQKKAAAKKEKEPVVSDCIEKERRMSSSFSFALNNIWPATVATKANKDADEDPEADDVLVDSIFDLVESPVKEPPDPASATATATATAPAPVPSSHRRTASACTDEGNSFNFENFDEAQHFDDMDIDRNSHGKKKALLRRFGDLLGRKNTHPPPHPSKDVPKDLPHPPKDIPKELPHPPDWDIQVV</sequence>
<keyword evidence="1" id="KW-0175">Coiled coil</keyword>
<evidence type="ECO:0000256" key="1">
    <source>
        <dbReference type="SAM" id="Coils"/>
    </source>
</evidence>